<dbReference type="Proteomes" id="UP000429229">
    <property type="component" value="Unassembled WGS sequence"/>
</dbReference>
<sequence length="74" mass="8619">MTDQSTDRGVRRRFYTREHLHRLGVTQSPSTLLRLEAGGRWPKRVRIGDHSVAWLKDEVDAHLDKLAAEREAIR</sequence>
<accession>A0A6I4U5U8</accession>
<dbReference type="RefSeq" id="WP_160616315.1">
    <property type="nucleotide sequence ID" value="NZ_WTYR01000001.1"/>
</dbReference>
<name>A0A6I4U5U8_9SPHN</name>
<dbReference type="EMBL" id="WTYR01000001">
    <property type="protein sequence ID" value="MXP09637.1"/>
    <property type="molecule type" value="Genomic_DNA"/>
</dbReference>
<organism evidence="1 2">
    <name type="scientific">Alteriqipengyuania halimionae</name>
    <dbReference type="NCBI Taxonomy" id="1926630"/>
    <lineage>
        <taxon>Bacteria</taxon>
        <taxon>Pseudomonadati</taxon>
        <taxon>Pseudomonadota</taxon>
        <taxon>Alphaproteobacteria</taxon>
        <taxon>Sphingomonadales</taxon>
        <taxon>Erythrobacteraceae</taxon>
        <taxon>Alteriqipengyuania</taxon>
    </lineage>
</organism>
<keyword evidence="2" id="KW-1185">Reference proteome</keyword>
<dbReference type="AlphaFoldDB" id="A0A6I4U5U8"/>
<gene>
    <name evidence="1" type="ORF">GRI68_05550</name>
</gene>
<comment type="caution">
    <text evidence="1">The sequence shown here is derived from an EMBL/GenBank/DDBJ whole genome shotgun (WGS) entry which is preliminary data.</text>
</comment>
<evidence type="ECO:0000313" key="1">
    <source>
        <dbReference type="EMBL" id="MXP09637.1"/>
    </source>
</evidence>
<protein>
    <submittedName>
        <fullName evidence="1">AlpA family phage regulatory protein</fullName>
    </submittedName>
</protein>
<reference evidence="1 2" key="1">
    <citation type="submission" date="2019-12" db="EMBL/GenBank/DDBJ databases">
        <title>Genomic-based taxomic classification of the family Erythrobacteraceae.</title>
        <authorList>
            <person name="Xu L."/>
        </authorList>
    </citation>
    <scope>NUCLEOTIDE SEQUENCE [LARGE SCALE GENOMIC DNA]</scope>
    <source>
        <strain evidence="1 2">LMG 29519</strain>
    </source>
</reference>
<dbReference type="InterPro" id="IPR010260">
    <property type="entry name" value="AlpA"/>
</dbReference>
<dbReference type="Pfam" id="PF05930">
    <property type="entry name" value="Phage_AlpA"/>
    <property type="match status" value="1"/>
</dbReference>
<evidence type="ECO:0000313" key="2">
    <source>
        <dbReference type="Proteomes" id="UP000429229"/>
    </source>
</evidence>
<dbReference type="OrthoDB" id="1525365at2"/>
<proteinExistence type="predicted"/>